<name>A0A1H3E6Z5_9RHOB</name>
<accession>A0A1H3E6Z5</accession>
<feature type="region of interest" description="Disordered" evidence="1">
    <location>
        <begin position="432"/>
        <end position="458"/>
    </location>
</feature>
<dbReference type="OrthoDB" id="495305at2"/>
<feature type="compositionally biased region" description="Low complexity" evidence="1">
    <location>
        <begin position="370"/>
        <end position="381"/>
    </location>
</feature>
<dbReference type="InterPro" id="IPR011990">
    <property type="entry name" value="TPR-like_helical_dom_sf"/>
</dbReference>
<reference evidence="2 3" key="1">
    <citation type="submission" date="2016-10" db="EMBL/GenBank/DDBJ databases">
        <authorList>
            <person name="de Groot N.N."/>
        </authorList>
    </citation>
    <scope>NUCLEOTIDE SEQUENCE [LARGE SCALE GENOMIC DNA]</scope>
    <source>
        <strain evidence="2 3">DSM 17890</strain>
    </source>
</reference>
<protein>
    <submittedName>
        <fullName evidence="2">Meckel syndrome type 1 protein</fullName>
    </submittedName>
</protein>
<sequence length="458" mass="45081">MLAGCAAEGAGGVGGGQGEATPPPAAAPANPNFPEAAPGASAPAGGAADWTTRFGVVAPGQGRKMSIEEFMAAQQAAGGGPVPIPPVAAAAPDPELNTVPNTGPAPVFAAPVDIRPTEDPDAAPLPDEPDAPAFPTAVAEAEAEAPEASAPEPDLATRFLAALGLSPDDAEADEAADGPPLGVPIPAENVAAAQAVAEQEAARRAAEDLPPGEAAQRGRALLDRGRPVQAERMFRLALVQEGPTEAALVGLGSAWRQMGRRRQAEKLLARAVAAWPASPSARNSHGTALYDLGRFEEAEGEFRIAAELLGRAGRPTPTALSRNIAMSARARGVEPAPIAPPAPLGVVAAAARPSGGAAAMARRAGLPEPGAVEAAAQAPGPRAAPAPLPGAADDSTPPDVPAGTPVVRLPSAHIPAAHVPVVPLPAAAALAAPAGRADPALSAPPPARPAAPAAAPSA</sequence>
<dbReference type="SUPFAM" id="SSF48452">
    <property type="entry name" value="TPR-like"/>
    <property type="match status" value="1"/>
</dbReference>
<feature type="region of interest" description="Disordered" evidence="1">
    <location>
        <begin position="76"/>
        <end position="154"/>
    </location>
</feature>
<dbReference type="Gene3D" id="1.25.40.10">
    <property type="entry name" value="Tetratricopeptide repeat domain"/>
    <property type="match status" value="1"/>
</dbReference>
<organism evidence="2 3">
    <name type="scientific">Albimonas donghaensis</name>
    <dbReference type="NCBI Taxonomy" id="356660"/>
    <lineage>
        <taxon>Bacteria</taxon>
        <taxon>Pseudomonadati</taxon>
        <taxon>Pseudomonadota</taxon>
        <taxon>Alphaproteobacteria</taxon>
        <taxon>Rhodobacterales</taxon>
        <taxon>Paracoccaceae</taxon>
        <taxon>Albimonas</taxon>
    </lineage>
</organism>
<dbReference type="Proteomes" id="UP000199118">
    <property type="component" value="Unassembled WGS sequence"/>
</dbReference>
<feature type="compositionally biased region" description="Low complexity" evidence="1">
    <location>
        <begin position="27"/>
        <end position="47"/>
    </location>
</feature>
<feature type="region of interest" description="Disordered" evidence="1">
    <location>
        <begin position="1"/>
        <end position="47"/>
    </location>
</feature>
<dbReference type="RefSeq" id="WP_092684444.1">
    <property type="nucleotide sequence ID" value="NZ_FNMZ01000009.1"/>
</dbReference>
<evidence type="ECO:0000313" key="3">
    <source>
        <dbReference type="Proteomes" id="UP000199118"/>
    </source>
</evidence>
<feature type="region of interest" description="Disordered" evidence="1">
    <location>
        <begin position="164"/>
        <end position="183"/>
    </location>
</feature>
<dbReference type="AlphaFoldDB" id="A0A1H3E6Z5"/>
<feature type="compositionally biased region" description="Low complexity" evidence="1">
    <location>
        <begin position="432"/>
        <end position="441"/>
    </location>
</feature>
<evidence type="ECO:0000313" key="2">
    <source>
        <dbReference type="EMBL" id="SDX73669.1"/>
    </source>
</evidence>
<feature type="region of interest" description="Disordered" evidence="1">
    <location>
        <begin position="370"/>
        <end position="407"/>
    </location>
</feature>
<feature type="compositionally biased region" description="Gly residues" evidence="1">
    <location>
        <begin position="9"/>
        <end position="18"/>
    </location>
</feature>
<dbReference type="EMBL" id="FNMZ01000009">
    <property type="protein sequence ID" value="SDX73669.1"/>
    <property type="molecule type" value="Genomic_DNA"/>
</dbReference>
<keyword evidence="3" id="KW-1185">Reference proteome</keyword>
<proteinExistence type="predicted"/>
<dbReference type="STRING" id="356660.SAMN05444336_10970"/>
<gene>
    <name evidence="2" type="ORF">SAMN05444336_10970</name>
</gene>
<feature type="compositionally biased region" description="Low complexity" evidence="1">
    <location>
        <begin position="131"/>
        <end position="153"/>
    </location>
</feature>
<evidence type="ECO:0000256" key="1">
    <source>
        <dbReference type="SAM" id="MobiDB-lite"/>
    </source>
</evidence>